<reference evidence="2" key="1">
    <citation type="submission" date="2019-12" db="EMBL/GenBank/DDBJ databases">
        <title>High-Quality draft genome sequences of three cyanobacteria isolated from the limestone walls of the Old Cathedral of Coimbra.</title>
        <authorList>
            <person name="Tiago I."/>
            <person name="Soares F."/>
            <person name="Portugal A."/>
        </authorList>
    </citation>
    <scope>NUCLEOTIDE SEQUENCE [LARGE SCALE GENOMIC DNA]</scope>
    <source>
        <strain evidence="2">C</strain>
    </source>
</reference>
<dbReference type="RefSeq" id="WP_161823746.1">
    <property type="nucleotide sequence ID" value="NZ_WVIC01000002.1"/>
</dbReference>
<dbReference type="PANTHER" id="PTHR34107:SF2">
    <property type="entry name" value="SLL0888 PROTEIN"/>
    <property type="match status" value="1"/>
</dbReference>
<evidence type="ECO:0000313" key="3">
    <source>
        <dbReference type="Proteomes" id="UP000607397"/>
    </source>
</evidence>
<dbReference type="Proteomes" id="UP000607397">
    <property type="component" value="Unassembled WGS sequence"/>
</dbReference>
<dbReference type="CDD" id="cd06260">
    <property type="entry name" value="DUF820-like"/>
    <property type="match status" value="1"/>
</dbReference>
<keyword evidence="2" id="KW-0378">Hydrolase</keyword>
<name>A0A8K1ZX37_9CYAN</name>
<proteinExistence type="predicted"/>
<dbReference type="Pfam" id="PF05685">
    <property type="entry name" value="Uma2"/>
    <property type="match status" value="1"/>
</dbReference>
<dbReference type="AlphaFoldDB" id="A0A8K1ZX37"/>
<accession>A0A8K1ZX37</accession>
<dbReference type="Gene3D" id="3.90.1570.10">
    <property type="entry name" value="tt1808, chain A"/>
    <property type="match status" value="1"/>
</dbReference>
<gene>
    <name evidence="2" type="ORF">GS597_01815</name>
</gene>
<dbReference type="PANTHER" id="PTHR34107">
    <property type="entry name" value="SLL0198 PROTEIN-RELATED"/>
    <property type="match status" value="1"/>
</dbReference>
<keyword evidence="2" id="KW-0540">Nuclease</keyword>
<evidence type="ECO:0000259" key="1">
    <source>
        <dbReference type="Pfam" id="PF05685"/>
    </source>
</evidence>
<dbReference type="SUPFAM" id="SSF52980">
    <property type="entry name" value="Restriction endonuclease-like"/>
    <property type="match status" value="1"/>
</dbReference>
<evidence type="ECO:0000313" key="2">
    <source>
        <dbReference type="EMBL" id="NCJ05272.1"/>
    </source>
</evidence>
<keyword evidence="3" id="KW-1185">Reference proteome</keyword>
<feature type="domain" description="Putative restriction endonuclease" evidence="1">
    <location>
        <begin position="14"/>
        <end position="187"/>
    </location>
</feature>
<keyword evidence="2" id="KW-0255">Endonuclease</keyword>
<dbReference type="EMBL" id="WVIC01000002">
    <property type="protein sequence ID" value="NCJ05272.1"/>
    <property type="molecule type" value="Genomic_DNA"/>
</dbReference>
<dbReference type="InterPro" id="IPR012296">
    <property type="entry name" value="Nuclease_put_TT1808"/>
</dbReference>
<sequence length="196" mass="22368">MTQTPNLSLKPLTFEEYLVYDDGSDTRYELEDGELVEMPTESPENNRIAQRLYIELLKHISYYLIAHKDTEIEVSGRLARCRLPDLMVHTEASFAALKGATRAVITRDMPPPALIIEVVSPGVVNRTRDYRHKYTEYAARCINEYWIVDLEEQQITVCHWVEGVYESIIVTGQTPISSLVLPALELTPAHVFTDTL</sequence>
<dbReference type="GO" id="GO:0004519">
    <property type="term" value="F:endonuclease activity"/>
    <property type="evidence" value="ECO:0007669"/>
    <property type="project" value="UniProtKB-KW"/>
</dbReference>
<comment type="caution">
    <text evidence="2">The sequence shown here is derived from an EMBL/GenBank/DDBJ whole genome shotgun (WGS) entry which is preliminary data.</text>
</comment>
<dbReference type="InterPro" id="IPR011335">
    <property type="entry name" value="Restrct_endonuc-II-like"/>
</dbReference>
<dbReference type="InterPro" id="IPR008538">
    <property type="entry name" value="Uma2"/>
</dbReference>
<organism evidence="2 3">
    <name type="scientific">Petrachloros mirabilis ULC683</name>
    <dbReference type="NCBI Taxonomy" id="2781853"/>
    <lineage>
        <taxon>Bacteria</taxon>
        <taxon>Bacillati</taxon>
        <taxon>Cyanobacteriota</taxon>
        <taxon>Cyanophyceae</taxon>
        <taxon>Synechococcales</taxon>
        <taxon>Petrachlorosaceae</taxon>
        <taxon>Petrachloros</taxon>
        <taxon>Petrachloros mirabilis</taxon>
    </lineage>
</organism>
<protein>
    <submittedName>
        <fullName evidence="2">Uma2 family endonuclease</fullName>
    </submittedName>
</protein>